<keyword evidence="3" id="KW-1185">Reference proteome</keyword>
<keyword evidence="1" id="KW-1133">Transmembrane helix</keyword>
<organism evidence="2 3">
    <name type="scientific">Stieleria varia</name>
    <dbReference type="NCBI Taxonomy" id="2528005"/>
    <lineage>
        <taxon>Bacteria</taxon>
        <taxon>Pseudomonadati</taxon>
        <taxon>Planctomycetota</taxon>
        <taxon>Planctomycetia</taxon>
        <taxon>Pirellulales</taxon>
        <taxon>Pirellulaceae</taxon>
        <taxon>Stieleria</taxon>
    </lineage>
</organism>
<dbReference type="EMBL" id="SJPN01000002">
    <property type="protein sequence ID" value="TWU05567.1"/>
    <property type="molecule type" value="Genomic_DNA"/>
</dbReference>
<protein>
    <submittedName>
        <fullName evidence="2">Uncharacterized protein</fullName>
    </submittedName>
</protein>
<evidence type="ECO:0000313" key="3">
    <source>
        <dbReference type="Proteomes" id="UP000320176"/>
    </source>
</evidence>
<dbReference type="Proteomes" id="UP000320176">
    <property type="component" value="Unassembled WGS sequence"/>
</dbReference>
<feature type="transmembrane region" description="Helical" evidence="1">
    <location>
        <begin position="46"/>
        <end position="65"/>
    </location>
</feature>
<evidence type="ECO:0000313" key="2">
    <source>
        <dbReference type="EMBL" id="TWU05567.1"/>
    </source>
</evidence>
<keyword evidence="1" id="KW-0812">Transmembrane</keyword>
<accession>A0A5C6B186</accession>
<feature type="transmembrane region" description="Helical" evidence="1">
    <location>
        <begin position="12"/>
        <end position="30"/>
    </location>
</feature>
<name>A0A5C6B186_9BACT</name>
<sequence length="79" mass="9325">MERRSFRTFPWTALMCAIYVFAFPASLILFDPTDMRNWIPTRSSPVLAMQLLSTIGALFSIVFITRCHRYHRSMKQSRH</sequence>
<dbReference type="AlphaFoldDB" id="A0A5C6B186"/>
<gene>
    <name evidence="2" type="ORF">Pla52n_12810</name>
</gene>
<evidence type="ECO:0000256" key="1">
    <source>
        <dbReference type="SAM" id="Phobius"/>
    </source>
</evidence>
<keyword evidence="1" id="KW-0472">Membrane</keyword>
<comment type="caution">
    <text evidence="2">The sequence shown here is derived from an EMBL/GenBank/DDBJ whole genome shotgun (WGS) entry which is preliminary data.</text>
</comment>
<proteinExistence type="predicted"/>
<reference evidence="2 3" key="1">
    <citation type="submission" date="2019-02" db="EMBL/GenBank/DDBJ databases">
        <title>Deep-cultivation of Planctomycetes and their phenomic and genomic characterization uncovers novel biology.</title>
        <authorList>
            <person name="Wiegand S."/>
            <person name="Jogler M."/>
            <person name="Boedeker C."/>
            <person name="Pinto D."/>
            <person name="Vollmers J."/>
            <person name="Rivas-Marin E."/>
            <person name="Kohn T."/>
            <person name="Peeters S.H."/>
            <person name="Heuer A."/>
            <person name="Rast P."/>
            <person name="Oberbeckmann S."/>
            <person name="Bunk B."/>
            <person name="Jeske O."/>
            <person name="Meyerdierks A."/>
            <person name="Storesund J.E."/>
            <person name="Kallscheuer N."/>
            <person name="Luecker S."/>
            <person name="Lage O.M."/>
            <person name="Pohl T."/>
            <person name="Merkel B.J."/>
            <person name="Hornburger P."/>
            <person name="Mueller R.-W."/>
            <person name="Bruemmer F."/>
            <person name="Labrenz M."/>
            <person name="Spormann A.M."/>
            <person name="Op Den Camp H."/>
            <person name="Overmann J."/>
            <person name="Amann R."/>
            <person name="Jetten M.S.M."/>
            <person name="Mascher T."/>
            <person name="Medema M.H."/>
            <person name="Devos D.P."/>
            <person name="Kaster A.-K."/>
            <person name="Ovreas L."/>
            <person name="Rohde M."/>
            <person name="Galperin M.Y."/>
            <person name="Jogler C."/>
        </authorList>
    </citation>
    <scope>NUCLEOTIDE SEQUENCE [LARGE SCALE GENOMIC DNA]</scope>
    <source>
        <strain evidence="2 3">Pla52n</strain>
    </source>
</reference>